<dbReference type="Pfam" id="PF13568">
    <property type="entry name" value="OMP_b-brl_2"/>
    <property type="match status" value="1"/>
</dbReference>
<proteinExistence type="predicted"/>
<dbReference type="AlphaFoldDB" id="A0A5C6RWD1"/>
<keyword evidence="1" id="KW-0732">Signal</keyword>
<accession>A0A5C6RWD1</accession>
<dbReference type="RefSeq" id="WP_147166322.1">
    <property type="nucleotide sequence ID" value="NZ_VOOR01000007.1"/>
</dbReference>
<reference evidence="3 4" key="1">
    <citation type="submission" date="2019-08" db="EMBL/GenBank/DDBJ databases">
        <title>Genome of Phaeodactylibacter luteus.</title>
        <authorList>
            <person name="Bowman J.P."/>
        </authorList>
    </citation>
    <scope>NUCLEOTIDE SEQUENCE [LARGE SCALE GENOMIC DNA]</scope>
    <source>
        <strain evidence="3 4">KCTC 42180</strain>
    </source>
</reference>
<feature type="chain" id="PRO_5023095081" evidence="1">
    <location>
        <begin position="20"/>
        <end position="232"/>
    </location>
</feature>
<keyword evidence="4" id="KW-1185">Reference proteome</keyword>
<comment type="caution">
    <text evidence="3">The sequence shown here is derived from an EMBL/GenBank/DDBJ whole genome shotgun (WGS) entry which is preliminary data.</text>
</comment>
<evidence type="ECO:0000313" key="3">
    <source>
        <dbReference type="EMBL" id="TXB66533.1"/>
    </source>
</evidence>
<organism evidence="3 4">
    <name type="scientific">Phaeodactylibacter luteus</name>
    <dbReference type="NCBI Taxonomy" id="1564516"/>
    <lineage>
        <taxon>Bacteria</taxon>
        <taxon>Pseudomonadati</taxon>
        <taxon>Bacteroidota</taxon>
        <taxon>Saprospiria</taxon>
        <taxon>Saprospirales</taxon>
        <taxon>Haliscomenobacteraceae</taxon>
        <taxon>Phaeodactylibacter</taxon>
    </lineage>
</organism>
<name>A0A5C6RWD1_9BACT</name>
<evidence type="ECO:0000313" key="4">
    <source>
        <dbReference type="Proteomes" id="UP000321580"/>
    </source>
</evidence>
<feature type="signal peptide" evidence="1">
    <location>
        <begin position="1"/>
        <end position="19"/>
    </location>
</feature>
<evidence type="ECO:0000259" key="2">
    <source>
        <dbReference type="Pfam" id="PF13568"/>
    </source>
</evidence>
<evidence type="ECO:0000256" key="1">
    <source>
        <dbReference type="SAM" id="SignalP"/>
    </source>
</evidence>
<dbReference type="Proteomes" id="UP000321580">
    <property type="component" value="Unassembled WGS sequence"/>
</dbReference>
<feature type="domain" description="Outer membrane protein beta-barrel" evidence="2">
    <location>
        <begin position="24"/>
        <end position="199"/>
    </location>
</feature>
<dbReference type="OrthoDB" id="1492637at2"/>
<gene>
    <name evidence="3" type="ORF">FRY97_04920</name>
</gene>
<dbReference type="InterPro" id="IPR025665">
    <property type="entry name" value="Beta-barrel_OMP_2"/>
</dbReference>
<protein>
    <submittedName>
        <fullName evidence="3">PorT family protein</fullName>
    </submittedName>
</protein>
<sequence>MMPKTVWVLLALLTSTSLAGQAEFSWGVELYPNFSSRRLVAQTTEFDQEEADRLENLEVARFSYSAGVAGYWRTDRIGFKTGLFFTESGYETRRQEIDPREGAPNGADSKRVQYAHQYLEIPGELLFYQNLNAKNDFLFSMGISAAVNLSNRERTTFLIGDTNDRQTQTAPGNFASLGFSFISGLGWEHRFAQFSLSLQPTFQFWLRGLLNDESAIFNRNLYSVGLRAGVKF</sequence>
<dbReference type="EMBL" id="VOOR01000007">
    <property type="protein sequence ID" value="TXB66533.1"/>
    <property type="molecule type" value="Genomic_DNA"/>
</dbReference>